<evidence type="ECO:0000313" key="1">
    <source>
        <dbReference type="EMBL" id="MFC0178572.1"/>
    </source>
</evidence>
<dbReference type="Proteomes" id="UP001589758">
    <property type="component" value="Unassembled WGS sequence"/>
</dbReference>
<gene>
    <name evidence="1" type="ORF">ACFFIT_00395</name>
</gene>
<dbReference type="EMBL" id="JBHLXE010000012">
    <property type="protein sequence ID" value="MFC0178572.1"/>
    <property type="molecule type" value="Genomic_DNA"/>
</dbReference>
<proteinExistence type="predicted"/>
<dbReference type="RefSeq" id="WP_385875361.1">
    <property type="nucleotide sequence ID" value="NZ_JBHLXE010000012.1"/>
</dbReference>
<evidence type="ECO:0000313" key="2">
    <source>
        <dbReference type="Proteomes" id="UP001589758"/>
    </source>
</evidence>
<accession>A0ABV6C7K3</accession>
<dbReference type="InterPro" id="IPR021130">
    <property type="entry name" value="PRib-ATP_PPHydrolase-like"/>
</dbReference>
<keyword evidence="2" id="KW-1185">Reference proteome</keyword>
<sequence length="174" mass="20237">MKNALIKLRQQSDLLQLAVQVVEWNNVARGDHFEVTEEAINHQVSLVKEESEELDLAIKNNDIIEIYDALADIFVVNSYYIVMLDSDSFLESLKDSYDWTVDNNYNIDCLIDCIKEVMRSNWTKFSSYQLTSNEFNVVKRGGLWLLFDNNGKIRKPECYEKPNLKPILEKHGVI</sequence>
<comment type="caution">
    <text evidence="1">The sequence shown here is derived from an EMBL/GenBank/DDBJ whole genome shotgun (WGS) entry which is preliminary data.</text>
</comment>
<name>A0ABV6C7K3_9GAMM</name>
<dbReference type="Pfam" id="PF01503">
    <property type="entry name" value="PRA-PH"/>
    <property type="match status" value="1"/>
</dbReference>
<dbReference type="Gene3D" id="1.10.3420.10">
    <property type="entry name" value="putative ntp pyrophosphohydrolase like domain"/>
    <property type="match status" value="1"/>
</dbReference>
<dbReference type="InterPro" id="IPR023292">
    <property type="entry name" value="NTP_PyroPHydrolase-like_dom_sf"/>
</dbReference>
<organism evidence="1 2">
    <name type="scientific">Thorsellia kenyensis</name>
    <dbReference type="NCBI Taxonomy" id="1549888"/>
    <lineage>
        <taxon>Bacteria</taxon>
        <taxon>Pseudomonadati</taxon>
        <taxon>Pseudomonadota</taxon>
        <taxon>Gammaproteobacteria</taxon>
        <taxon>Enterobacterales</taxon>
        <taxon>Thorselliaceae</taxon>
        <taxon>Thorsellia</taxon>
    </lineage>
</organism>
<protein>
    <submittedName>
        <fullName evidence="1">Uncharacterized protein</fullName>
    </submittedName>
</protein>
<reference evidence="1 2" key="1">
    <citation type="submission" date="2024-09" db="EMBL/GenBank/DDBJ databases">
        <authorList>
            <person name="Sun Q."/>
            <person name="Mori K."/>
        </authorList>
    </citation>
    <scope>NUCLEOTIDE SEQUENCE [LARGE SCALE GENOMIC DNA]</scope>
    <source>
        <strain evidence="1 2">CCM 8545</strain>
    </source>
</reference>